<evidence type="ECO:0000256" key="1">
    <source>
        <dbReference type="ARBA" id="ARBA00008520"/>
    </source>
</evidence>
<dbReference type="GO" id="GO:0042956">
    <property type="term" value="P:maltodextrin transmembrane transport"/>
    <property type="evidence" value="ECO:0007669"/>
    <property type="project" value="TreeGrafter"/>
</dbReference>
<dbReference type="SUPFAM" id="SSF53850">
    <property type="entry name" value="Periplasmic binding protein-like II"/>
    <property type="match status" value="1"/>
</dbReference>
<keyword evidence="2" id="KW-0813">Transport</keyword>
<dbReference type="KEGG" id="saca:FFV09_20530"/>
<evidence type="ECO:0000256" key="3">
    <source>
        <dbReference type="ARBA" id="ARBA00022729"/>
    </source>
</evidence>
<dbReference type="Proteomes" id="UP000316968">
    <property type="component" value="Chromosome"/>
</dbReference>
<keyword evidence="7" id="KW-1185">Reference proteome</keyword>
<comment type="similarity">
    <text evidence="1">Belongs to the bacterial solute-binding protein 1 family.</text>
</comment>
<evidence type="ECO:0000313" key="7">
    <source>
        <dbReference type="Proteomes" id="UP000316968"/>
    </source>
</evidence>
<protein>
    <submittedName>
        <fullName evidence="6">ABC transporter substrate-binding protein</fullName>
    </submittedName>
</protein>
<sequence>MAAAVLMVGLLAGCGGSGGAADGQSASGKKTLTLWGDWGGDGQEQIQTMVKAFNASQDKIEVKYVLQQDVITKFLTAATNGGTPDIVFWDRWRTSLYAPKNVLHPVDEYVERDGLDRADFYEEALKELTYQDKLYGLPLTVDTRALFYNKKMLDEAGLQPPKTWDDLANVAKTLTKWDGSKLNVAGMSLGDPGLFSMYIRQAGGSVMTEDGKVNVNTEAGKQVLDLWGRMMNEDKVYKVGFEEGLGEGADAFVTGKVAMLYTGPWMLSTYDKYGKDLEYGIVPPVAGPAGDTGGNMGGFGLVIPQGSKNPDEAWEFIKWWTANKDNALLWAKTSQNIPGFRPAVEDPYFSEDERWKPFLEALEYAKVRPTHPGYSVMEENALIPNLELFLQNKQSAEDTLQKAQTDGDRLLQENAVVQ</sequence>
<organism evidence="6 7">
    <name type="scientific">Saccharibacillus brassicae</name>
    <dbReference type="NCBI Taxonomy" id="2583377"/>
    <lineage>
        <taxon>Bacteria</taxon>
        <taxon>Bacillati</taxon>
        <taxon>Bacillota</taxon>
        <taxon>Bacilli</taxon>
        <taxon>Bacillales</taxon>
        <taxon>Paenibacillaceae</taxon>
        <taxon>Saccharibacillus</taxon>
    </lineage>
</organism>
<accession>A0A4Y6V1C9</accession>
<dbReference type="PANTHER" id="PTHR30061:SF50">
    <property type="entry name" value="MALTOSE_MALTODEXTRIN-BINDING PERIPLASMIC PROTEIN"/>
    <property type="match status" value="1"/>
</dbReference>
<gene>
    <name evidence="6" type="ORF">FFV09_20530</name>
</gene>
<keyword evidence="4" id="KW-0175">Coiled coil</keyword>
<dbReference type="GO" id="GO:1901982">
    <property type="term" value="F:maltose binding"/>
    <property type="evidence" value="ECO:0007669"/>
    <property type="project" value="TreeGrafter"/>
</dbReference>
<feature type="signal peptide" evidence="5">
    <location>
        <begin position="1"/>
        <end position="20"/>
    </location>
</feature>
<dbReference type="InterPro" id="IPR006061">
    <property type="entry name" value="SBP_1_CS"/>
</dbReference>
<feature type="chain" id="PRO_5021285355" evidence="5">
    <location>
        <begin position="21"/>
        <end position="418"/>
    </location>
</feature>
<evidence type="ECO:0000256" key="4">
    <source>
        <dbReference type="SAM" id="Coils"/>
    </source>
</evidence>
<evidence type="ECO:0000256" key="2">
    <source>
        <dbReference type="ARBA" id="ARBA00022448"/>
    </source>
</evidence>
<name>A0A4Y6V1C9_SACBS</name>
<dbReference type="GO" id="GO:0055085">
    <property type="term" value="P:transmembrane transport"/>
    <property type="evidence" value="ECO:0007669"/>
    <property type="project" value="InterPro"/>
</dbReference>
<keyword evidence="3 5" id="KW-0732">Signal</keyword>
<dbReference type="OrthoDB" id="9769685at2"/>
<dbReference type="EMBL" id="CP041217">
    <property type="protein sequence ID" value="QDH23872.1"/>
    <property type="molecule type" value="Genomic_DNA"/>
</dbReference>
<proteinExistence type="inferred from homology"/>
<dbReference type="RefSeq" id="WP_141450564.1">
    <property type="nucleotide sequence ID" value="NZ_CP041217.1"/>
</dbReference>
<dbReference type="PANTHER" id="PTHR30061">
    <property type="entry name" value="MALTOSE-BINDING PERIPLASMIC PROTEIN"/>
    <property type="match status" value="1"/>
</dbReference>
<reference evidence="6 7" key="1">
    <citation type="submission" date="2019-06" db="EMBL/GenBank/DDBJ databases">
        <title>Saccharibacillus brassicae sp. nov., an endophytic bacterium isolated from Chinese cabbage seeds (Brassica pekinensis).</title>
        <authorList>
            <person name="Jiang L."/>
            <person name="Lee J."/>
            <person name="Kim S.W."/>
        </authorList>
    </citation>
    <scope>NUCLEOTIDE SEQUENCE [LARGE SCALE GENOMIC DNA]</scope>
    <source>
        <strain evidence="7">KCTC 43072 / ATSA2</strain>
    </source>
</reference>
<dbReference type="InterPro" id="IPR006059">
    <property type="entry name" value="SBP"/>
</dbReference>
<dbReference type="GO" id="GO:0015768">
    <property type="term" value="P:maltose transport"/>
    <property type="evidence" value="ECO:0007669"/>
    <property type="project" value="TreeGrafter"/>
</dbReference>
<dbReference type="GO" id="GO:0055052">
    <property type="term" value="C:ATP-binding cassette (ABC) transporter complex, substrate-binding subunit-containing"/>
    <property type="evidence" value="ECO:0007669"/>
    <property type="project" value="TreeGrafter"/>
</dbReference>
<evidence type="ECO:0000256" key="5">
    <source>
        <dbReference type="SAM" id="SignalP"/>
    </source>
</evidence>
<dbReference type="Pfam" id="PF01547">
    <property type="entry name" value="SBP_bac_1"/>
    <property type="match status" value="1"/>
</dbReference>
<dbReference type="CDD" id="cd14748">
    <property type="entry name" value="PBP2_UgpB"/>
    <property type="match status" value="1"/>
</dbReference>
<feature type="coiled-coil region" evidence="4">
    <location>
        <begin position="386"/>
        <end position="413"/>
    </location>
</feature>
<dbReference type="PROSITE" id="PS01037">
    <property type="entry name" value="SBP_BACTERIAL_1"/>
    <property type="match status" value="1"/>
</dbReference>
<dbReference type="Gene3D" id="3.40.190.10">
    <property type="entry name" value="Periplasmic binding protein-like II"/>
    <property type="match status" value="1"/>
</dbReference>
<dbReference type="AlphaFoldDB" id="A0A4Y6V1C9"/>
<evidence type="ECO:0000313" key="6">
    <source>
        <dbReference type="EMBL" id="QDH23872.1"/>
    </source>
</evidence>